<comment type="caution">
    <text evidence="3">The sequence shown here is derived from an EMBL/GenBank/DDBJ whole genome shotgun (WGS) entry which is preliminary data.</text>
</comment>
<gene>
    <name evidence="3" type="ORF">OJ997_06475</name>
</gene>
<feature type="region of interest" description="Disordered" evidence="1">
    <location>
        <begin position="415"/>
        <end position="434"/>
    </location>
</feature>
<dbReference type="InterPro" id="IPR013783">
    <property type="entry name" value="Ig-like_fold"/>
</dbReference>
<organism evidence="3 4">
    <name type="scientific">Solirubrobacter phytolaccae</name>
    <dbReference type="NCBI Taxonomy" id="1404360"/>
    <lineage>
        <taxon>Bacteria</taxon>
        <taxon>Bacillati</taxon>
        <taxon>Actinomycetota</taxon>
        <taxon>Thermoleophilia</taxon>
        <taxon>Solirubrobacterales</taxon>
        <taxon>Solirubrobacteraceae</taxon>
        <taxon>Solirubrobacter</taxon>
    </lineage>
</organism>
<proteinExistence type="predicted"/>
<feature type="signal peptide" evidence="2">
    <location>
        <begin position="1"/>
        <end position="24"/>
    </location>
</feature>
<dbReference type="GO" id="GO:0005975">
    <property type="term" value="P:carbohydrate metabolic process"/>
    <property type="evidence" value="ECO:0007669"/>
    <property type="project" value="UniProtKB-ARBA"/>
</dbReference>
<evidence type="ECO:0000313" key="4">
    <source>
        <dbReference type="Proteomes" id="UP001147653"/>
    </source>
</evidence>
<sequence>MSSARRLVLLCLAFFAVIASPALADGTLRVSMSGPGSVTGTGINCARGLSGAATGDCVEAFVDKKVCVLDEHGKPECEMVAQGTALKATVGVSGFVFDGWTGDCSGRTCDVALSDDLGVTAHFRDAVAPSVSLGGVASGAVVRGNVPLSASASDNAGVTRVIFAVGGTTIVDEQPPYAATIPIAGMKDGNYDASAKAFDAAGLSSTSSVPVTVDNTAPSVGVNGPASGAAFTGGTTQTWTLAVTDTTATSVKCSVVPLGTPAAFGACSGGAGAHSVSGKPHGAYVFSVRATDAAGNVADVTRSFSIDTVAPVTTVISDVEDGATTTSTSIGWSFSANEPGVSYACRVHPAALTPGPFGPCSSAAGHVAAGFAPGVYAFEVRATDAVGNAESTPIKRTFTVAPAPPPPPATVVDPVTPQPTPSHTGTGTGSVLSGAKSSTAAPQIVVTLAFSFSSSTKKQTKLTSLVVKGVPAGSTVSAKGFKKTNAAGIVSLKSLTKKPLKAGSTITVTVSHPAMSSAIKTLKILPRKSPVVTTQCQPPGSKPKPC</sequence>
<dbReference type="Gene3D" id="2.60.40.10">
    <property type="entry name" value="Immunoglobulins"/>
    <property type="match status" value="2"/>
</dbReference>
<name>A0A9X3N567_9ACTN</name>
<feature type="compositionally biased region" description="Low complexity" evidence="1">
    <location>
        <begin position="415"/>
        <end position="425"/>
    </location>
</feature>
<dbReference type="RefSeq" id="WP_270024243.1">
    <property type="nucleotide sequence ID" value="NZ_JAPDDP010000008.1"/>
</dbReference>
<feature type="chain" id="PRO_5040962755" evidence="2">
    <location>
        <begin position="25"/>
        <end position="546"/>
    </location>
</feature>
<keyword evidence="2" id="KW-0732">Signal</keyword>
<evidence type="ECO:0000256" key="2">
    <source>
        <dbReference type="SAM" id="SignalP"/>
    </source>
</evidence>
<evidence type="ECO:0000256" key="1">
    <source>
        <dbReference type="SAM" id="MobiDB-lite"/>
    </source>
</evidence>
<evidence type="ECO:0000313" key="3">
    <source>
        <dbReference type="EMBL" id="MDA0179933.1"/>
    </source>
</evidence>
<accession>A0A9X3N567</accession>
<reference evidence="3" key="1">
    <citation type="submission" date="2022-10" db="EMBL/GenBank/DDBJ databases">
        <title>The WGS of Solirubrobacter phytolaccae KCTC 29190.</title>
        <authorList>
            <person name="Jiang Z."/>
        </authorList>
    </citation>
    <scope>NUCLEOTIDE SEQUENCE</scope>
    <source>
        <strain evidence="3">KCTC 29190</strain>
    </source>
</reference>
<dbReference type="Proteomes" id="UP001147653">
    <property type="component" value="Unassembled WGS sequence"/>
</dbReference>
<dbReference type="Pfam" id="PF17957">
    <property type="entry name" value="Big_7"/>
    <property type="match status" value="1"/>
</dbReference>
<dbReference type="EMBL" id="JAPDDP010000008">
    <property type="protein sequence ID" value="MDA0179933.1"/>
    <property type="molecule type" value="Genomic_DNA"/>
</dbReference>
<protein>
    <submittedName>
        <fullName evidence="3">Ig-like domain-containing protein</fullName>
    </submittedName>
</protein>
<keyword evidence="4" id="KW-1185">Reference proteome</keyword>
<dbReference type="AlphaFoldDB" id="A0A9X3N567"/>